<name>A0AAJ0I052_9PEZI</name>
<evidence type="ECO:0000313" key="2">
    <source>
        <dbReference type="Proteomes" id="UP001285908"/>
    </source>
</evidence>
<gene>
    <name evidence="1" type="ORF">B0T23DRAFT_423580</name>
</gene>
<sequence>MTMAGGRLILNSQHPRLGRFTHFSPADPFTPPLTPCIVVLSGQMGMFTIQKSFVHGLVVGRSLLRQKVKLVLVARLPVAGDDRLNVTNTATLTESQWSVVRCATPLEVRAPWVGNGSTDSLWHWLRWKDEAFDMANGAPEAPSGPLCAGYCVEAFVEQRLVPLSTPWSVMATLTSISEGR</sequence>
<proteinExistence type="predicted"/>
<dbReference type="RefSeq" id="XP_062688783.1">
    <property type="nucleotide sequence ID" value="XM_062839833.1"/>
</dbReference>
<dbReference type="GeneID" id="87877455"/>
<comment type="caution">
    <text evidence="1">The sequence shown here is derived from an EMBL/GenBank/DDBJ whole genome shotgun (WGS) entry which is preliminary data.</text>
</comment>
<protein>
    <submittedName>
        <fullName evidence="1">Uncharacterized protein</fullName>
    </submittedName>
</protein>
<keyword evidence="2" id="KW-1185">Reference proteome</keyword>
<evidence type="ECO:0000313" key="1">
    <source>
        <dbReference type="EMBL" id="KAK3486020.1"/>
    </source>
</evidence>
<dbReference type="AlphaFoldDB" id="A0AAJ0I052"/>
<dbReference type="EMBL" id="JAULSX010000009">
    <property type="protein sequence ID" value="KAK3486020.1"/>
    <property type="molecule type" value="Genomic_DNA"/>
</dbReference>
<dbReference type="Proteomes" id="UP001285908">
    <property type="component" value="Unassembled WGS sequence"/>
</dbReference>
<organism evidence="1 2">
    <name type="scientific">Neurospora hispaniola</name>
    <dbReference type="NCBI Taxonomy" id="588809"/>
    <lineage>
        <taxon>Eukaryota</taxon>
        <taxon>Fungi</taxon>
        <taxon>Dikarya</taxon>
        <taxon>Ascomycota</taxon>
        <taxon>Pezizomycotina</taxon>
        <taxon>Sordariomycetes</taxon>
        <taxon>Sordariomycetidae</taxon>
        <taxon>Sordariales</taxon>
        <taxon>Sordariaceae</taxon>
        <taxon>Neurospora</taxon>
    </lineage>
</organism>
<accession>A0AAJ0I052</accession>
<reference evidence="1 2" key="1">
    <citation type="journal article" date="2023" name="Mol. Phylogenet. Evol.">
        <title>Genome-scale phylogeny and comparative genomics of the fungal order Sordariales.</title>
        <authorList>
            <person name="Hensen N."/>
            <person name="Bonometti L."/>
            <person name="Westerberg I."/>
            <person name="Brannstrom I.O."/>
            <person name="Guillou S."/>
            <person name="Cros-Aarteil S."/>
            <person name="Calhoun S."/>
            <person name="Haridas S."/>
            <person name="Kuo A."/>
            <person name="Mondo S."/>
            <person name="Pangilinan J."/>
            <person name="Riley R."/>
            <person name="LaButti K."/>
            <person name="Andreopoulos B."/>
            <person name="Lipzen A."/>
            <person name="Chen C."/>
            <person name="Yan M."/>
            <person name="Daum C."/>
            <person name="Ng V."/>
            <person name="Clum A."/>
            <person name="Steindorff A."/>
            <person name="Ohm R.A."/>
            <person name="Martin F."/>
            <person name="Silar P."/>
            <person name="Natvig D.O."/>
            <person name="Lalanne C."/>
            <person name="Gautier V."/>
            <person name="Ament-Velasquez S.L."/>
            <person name="Kruys A."/>
            <person name="Hutchinson M.I."/>
            <person name="Powell A.J."/>
            <person name="Barry K."/>
            <person name="Miller A.N."/>
            <person name="Grigoriev I.V."/>
            <person name="Debuchy R."/>
            <person name="Gladieux P."/>
            <person name="Hiltunen Thoren M."/>
            <person name="Johannesson H."/>
        </authorList>
    </citation>
    <scope>NUCLEOTIDE SEQUENCE [LARGE SCALE GENOMIC DNA]</scope>
    <source>
        <strain evidence="1 2">FGSC 10403</strain>
    </source>
</reference>